<feature type="domain" description="VWFA" evidence="1">
    <location>
        <begin position="1"/>
        <end position="181"/>
    </location>
</feature>
<dbReference type="RefSeq" id="WP_182633372.1">
    <property type="nucleotide sequence ID" value="NZ_JAALDM010000278.1"/>
</dbReference>
<dbReference type="SUPFAM" id="SSF53300">
    <property type="entry name" value="vWA-like"/>
    <property type="match status" value="1"/>
</dbReference>
<dbReference type="PROSITE" id="PS50234">
    <property type="entry name" value="VWFA"/>
    <property type="match status" value="1"/>
</dbReference>
<keyword evidence="3" id="KW-1185">Reference proteome</keyword>
<proteinExistence type="predicted"/>
<dbReference type="SMART" id="SM00327">
    <property type="entry name" value="VWA"/>
    <property type="match status" value="1"/>
</dbReference>
<evidence type="ECO:0000313" key="2">
    <source>
        <dbReference type="EMBL" id="MFB9258242.1"/>
    </source>
</evidence>
<dbReference type="EMBL" id="JBHMDY010000001">
    <property type="protein sequence ID" value="MFB9258242.1"/>
    <property type="molecule type" value="Genomic_DNA"/>
</dbReference>
<organism evidence="2 3">
    <name type="scientific">Dietzia aerolata</name>
    <dbReference type="NCBI Taxonomy" id="595984"/>
    <lineage>
        <taxon>Bacteria</taxon>
        <taxon>Bacillati</taxon>
        <taxon>Actinomycetota</taxon>
        <taxon>Actinomycetes</taxon>
        <taxon>Mycobacteriales</taxon>
        <taxon>Dietziaceae</taxon>
        <taxon>Dietzia</taxon>
    </lineage>
</organism>
<sequence length="546" mass="57584">MDASASMLTDDAPGPRIDAAKAAANGLIEGLPDEAVLGLVTYGTSTDDAPESQAAGCQDVTTLAEPVELGSDGHRVALLAEVGGLEPRGYTPIAESLRQAAGLLPEGDAAIIVVSDGEDACGDPPCEAAAELKEQNPGLRISTVGFKTATPELACIARTTGGLFVTADDADQLASRVLAARDTDQNAAALTPTGLGGIDVGAHYNDISAAHDDFPGQGDGVTEGDYTVITYVDCDYVFDGDGVVVEVRPHDGRTVDGLTVGDSLDRATEIYGDEVDAPAEAANSSGAEEAMKGTSNVRYFVASREAGTAWKVGTDGDTITDIVLCECLPPSASAGSDTNGGGAEWMAPVAGSGYFESTSYRQDSRMVGQTEIMVYTPFQEDGTLSSEFEEIGPGNDELWVCQRWRGDFYSCYQDEFPDAKSYFCSTNGETAWCATPRGGRYYARHNNIRVIEGRDTSLRMIDPLPVWVSVKGTGATYYFQGRADIDRPDATPVYLSQGEGALWAPTGQSAFDTSGEFWTGYHAPAHGTTPPLRPLELDGVVFLEMD</sequence>
<dbReference type="Proteomes" id="UP001589700">
    <property type="component" value="Unassembled WGS sequence"/>
</dbReference>
<evidence type="ECO:0000259" key="1">
    <source>
        <dbReference type="PROSITE" id="PS50234"/>
    </source>
</evidence>
<protein>
    <submittedName>
        <fullName evidence="2">VWA domain-containing protein</fullName>
    </submittedName>
</protein>
<dbReference type="InterPro" id="IPR036465">
    <property type="entry name" value="vWFA_dom_sf"/>
</dbReference>
<dbReference type="Gene3D" id="3.40.50.410">
    <property type="entry name" value="von Willebrand factor, type A domain"/>
    <property type="match status" value="1"/>
</dbReference>
<dbReference type="InterPro" id="IPR002035">
    <property type="entry name" value="VWF_A"/>
</dbReference>
<evidence type="ECO:0000313" key="3">
    <source>
        <dbReference type="Proteomes" id="UP001589700"/>
    </source>
</evidence>
<reference evidence="2 3" key="1">
    <citation type="submission" date="2024-09" db="EMBL/GenBank/DDBJ databases">
        <authorList>
            <person name="Sun Q."/>
            <person name="Mori K."/>
        </authorList>
    </citation>
    <scope>NUCLEOTIDE SEQUENCE [LARGE SCALE GENOMIC DNA]</scope>
    <source>
        <strain evidence="2 3">CCM 7659</strain>
    </source>
</reference>
<accession>A0ABV5JKI7</accession>
<gene>
    <name evidence="2" type="ORF">ACFFVD_00315</name>
</gene>
<comment type="caution">
    <text evidence="2">The sequence shown here is derived from an EMBL/GenBank/DDBJ whole genome shotgun (WGS) entry which is preliminary data.</text>
</comment>
<name>A0ABV5JKI7_9ACTN</name>